<evidence type="ECO:0000256" key="1">
    <source>
        <dbReference type="SAM" id="SignalP"/>
    </source>
</evidence>
<evidence type="ECO:0000313" key="2">
    <source>
        <dbReference type="EMBL" id="EKV25958.1"/>
    </source>
</evidence>
<accession>K9H5N8</accession>
<comment type="caution">
    <text evidence="2">The sequence shown here is derived from an EMBL/GenBank/DDBJ whole genome shotgun (WGS) entry which is preliminary data.</text>
</comment>
<feature type="signal peptide" evidence="1">
    <location>
        <begin position="1"/>
        <end position="27"/>
    </location>
</feature>
<sequence>MTHRRILAAGLILGSLAAPLAAAPTWAADLHTGGIALSPAAMAGTSAADRQGGRAVSVETLFFGMAARDRASDQGGAAGDPTDRALGMTRPALTADIFGLTQAPRTAGAADPRR</sequence>
<proteinExistence type="predicted"/>
<dbReference type="STRING" id="1238182.C882_3373"/>
<protein>
    <submittedName>
        <fullName evidence="2">Uncharacterized protein</fullName>
    </submittedName>
</protein>
<gene>
    <name evidence="2" type="ORF">C882_3373</name>
</gene>
<dbReference type="Proteomes" id="UP000009881">
    <property type="component" value="Unassembled WGS sequence"/>
</dbReference>
<name>K9H5N8_9PROT</name>
<keyword evidence="3" id="KW-1185">Reference proteome</keyword>
<feature type="chain" id="PRO_5003931510" evidence="1">
    <location>
        <begin position="28"/>
        <end position="114"/>
    </location>
</feature>
<reference evidence="2 3" key="1">
    <citation type="journal article" date="2013" name="Genome Announc.">
        <title>Draft Genome Sequence of an Alphaproteobacterium, Caenispirillum salinarum AK4(T), Isolated from a Solar Saltern.</title>
        <authorList>
            <person name="Khatri I."/>
            <person name="Singh A."/>
            <person name="Korpole S."/>
            <person name="Pinnaka A.K."/>
            <person name="Subramanian S."/>
        </authorList>
    </citation>
    <scope>NUCLEOTIDE SEQUENCE [LARGE SCALE GENOMIC DNA]</scope>
    <source>
        <strain evidence="2 3">AK4</strain>
    </source>
</reference>
<organism evidence="2 3">
    <name type="scientific">Caenispirillum salinarum AK4</name>
    <dbReference type="NCBI Taxonomy" id="1238182"/>
    <lineage>
        <taxon>Bacteria</taxon>
        <taxon>Pseudomonadati</taxon>
        <taxon>Pseudomonadota</taxon>
        <taxon>Alphaproteobacteria</taxon>
        <taxon>Rhodospirillales</taxon>
        <taxon>Novispirillaceae</taxon>
        <taxon>Caenispirillum</taxon>
    </lineage>
</organism>
<evidence type="ECO:0000313" key="3">
    <source>
        <dbReference type="Proteomes" id="UP000009881"/>
    </source>
</evidence>
<dbReference type="AlphaFoldDB" id="K9H5N8"/>
<keyword evidence="1" id="KW-0732">Signal</keyword>
<dbReference type="RefSeq" id="WP_009542993.1">
    <property type="nucleotide sequence ID" value="NZ_ANHY01000046.1"/>
</dbReference>
<dbReference type="EMBL" id="ANHY01000046">
    <property type="protein sequence ID" value="EKV25958.1"/>
    <property type="molecule type" value="Genomic_DNA"/>
</dbReference>